<dbReference type="Pfam" id="PF13041">
    <property type="entry name" value="PPR_2"/>
    <property type="match status" value="1"/>
</dbReference>
<dbReference type="Pfam" id="PF01535">
    <property type="entry name" value="PPR"/>
    <property type="match status" value="2"/>
</dbReference>
<dbReference type="GO" id="GO:0009451">
    <property type="term" value="P:RNA modification"/>
    <property type="evidence" value="ECO:0007669"/>
    <property type="project" value="InterPro"/>
</dbReference>
<evidence type="ECO:0008006" key="5">
    <source>
        <dbReference type="Google" id="ProtNLM"/>
    </source>
</evidence>
<organism evidence="3 4">
    <name type="scientific">Gossypium tomentosum</name>
    <name type="common">Hawaiian cotton</name>
    <name type="synonym">Gossypium sandvicense</name>
    <dbReference type="NCBI Taxonomy" id="34277"/>
    <lineage>
        <taxon>Eukaryota</taxon>
        <taxon>Viridiplantae</taxon>
        <taxon>Streptophyta</taxon>
        <taxon>Embryophyta</taxon>
        <taxon>Tracheophyta</taxon>
        <taxon>Spermatophyta</taxon>
        <taxon>Magnoliopsida</taxon>
        <taxon>eudicotyledons</taxon>
        <taxon>Gunneridae</taxon>
        <taxon>Pentapetalae</taxon>
        <taxon>rosids</taxon>
        <taxon>malvids</taxon>
        <taxon>Malvales</taxon>
        <taxon>Malvaceae</taxon>
        <taxon>Malvoideae</taxon>
        <taxon>Gossypium</taxon>
    </lineage>
</organism>
<evidence type="ECO:0000313" key="4">
    <source>
        <dbReference type="Proteomes" id="UP000322667"/>
    </source>
</evidence>
<dbReference type="AlphaFoldDB" id="A0A5D2R3L0"/>
<feature type="repeat" description="PPR" evidence="2">
    <location>
        <begin position="144"/>
        <end position="174"/>
    </location>
</feature>
<dbReference type="GO" id="GO:0003723">
    <property type="term" value="F:RNA binding"/>
    <property type="evidence" value="ECO:0007669"/>
    <property type="project" value="InterPro"/>
</dbReference>
<reference evidence="3 4" key="1">
    <citation type="submission" date="2019-07" db="EMBL/GenBank/DDBJ databases">
        <title>WGS assembly of Gossypium tomentosum.</title>
        <authorList>
            <person name="Chen Z.J."/>
            <person name="Sreedasyam A."/>
            <person name="Ando A."/>
            <person name="Song Q."/>
            <person name="De L."/>
            <person name="Hulse-Kemp A."/>
            <person name="Ding M."/>
            <person name="Ye W."/>
            <person name="Kirkbride R."/>
            <person name="Jenkins J."/>
            <person name="Plott C."/>
            <person name="Lovell J."/>
            <person name="Lin Y.-M."/>
            <person name="Vaughn R."/>
            <person name="Liu B."/>
            <person name="Li W."/>
            <person name="Simpson S."/>
            <person name="Scheffler B."/>
            <person name="Saski C."/>
            <person name="Grover C."/>
            <person name="Hu G."/>
            <person name="Conover J."/>
            <person name="Carlson J."/>
            <person name="Shu S."/>
            <person name="Boston L."/>
            <person name="Williams M."/>
            <person name="Peterson D."/>
            <person name="Mcgee K."/>
            <person name="Jones D."/>
            <person name="Wendel J."/>
            <person name="Stelly D."/>
            <person name="Grimwood J."/>
            <person name="Schmutz J."/>
        </authorList>
    </citation>
    <scope>NUCLEOTIDE SEQUENCE [LARGE SCALE GENOMIC DNA]</scope>
    <source>
        <strain evidence="3">7179.01</strain>
    </source>
</reference>
<dbReference type="InterPro" id="IPR011990">
    <property type="entry name" value="TPR-like_helical_dom_sf"/>
</dbReference>
<evidence type="ECO:0000256" key="1">
    <source>
        <dbReference type="ARBA" id="ARBA00022737"/>
    </source>
</evidence>
<dbReference type="PROSITE" id="PS51375">
    <property type="entry name" value="PPR"/>
    <property type="match status" value="2"/>
</dbReference>
<dbReference type="PANTHER" id="PTHR47926">
    <property type="entry name" value="PENTATRICOPEPTIDE REPEAT-CONTAINING PROTEIN"/>
    <property type="match status" value="1"/>
</dbReference>
<dbReference type="InterPro" id="IPR046960">
    <property type="entry name" value="PPR_At4g14850-like_plant"/>
</dbReference>
<dbReference type="EMBL" id="CM017612">
    <property type="protein sequence ID" value="TYI35013.1"/>
    <property type="molecule type" value="Genomic_DNA"/>
</dbReference>
<dbReference type="NCBIfam" id="TIGR00756">
    <property type="entry name" value="PPR"/>
    <property type="match status" value="2"/>
</dbReference>
<dbReference type="Gene3D" id="1.25.40.10">
    <property type="entry name" value="Tetratricopeptide repeat domain"/>
    <property type="match status" value="2"/>
</dbReference>
<dbReference type="Pfam" id="PF20431">
    <property type="entry name" value="E_motif"/>
    <property type="match status" value="1"/>
</dbReference>
<dbReference type="Proteomes" id="UP000322667">
    <property type="component" value="Chromosome A03"/>
</dbReference>
<protein>
    <recommendedName>
        <fullName evidence="5">Pentacotripeptide-repeat region of PRORP domain-containing protein</fullName>
    </recommendedName>
</protein>
<proteinExistence type="predicted"/>
<evidence type="ECO:0000256" key="2">
    <source>
        <dbReference type="PROSITE-ProRule" id="PRU00708"/>
    </source>
</evidence>
<keyword evidence="4" id="KW-1185">Reference proteome</keyword>
<dbReference type="PANTHER" id="PTHR47926:SF348">
    <property type="entry name" value="PENTATRICOPEPTIDE REPEAT-CONTAINING PROTEIN"/>
    <property type="match status" value="1"/>
</dbReference>
<gene>
    <name evidence="3" type="ORF">ES332_A03G046800v1</name>
</gene>
<name>A0A5D2R3L0_GOSTO</name>
<sequence length="421" mass="47554">MNSVYLLQHLQRFIKRPNQIKQIHSLLITSALLFNTASKWKPTLLYNTLMRAYLNIIPHRSLTLFTLMLHYQAPPNGHTFTSLFKAASTSHSLASLSCSPLHAQALKRGILTDSFVQTSLLGLYTKLGSLSNVCKVFEEILNPCIVACNVMLDAFGRNGDMGSALFLFDRMIEKDVVSWTSVMNGFVRGKQFAKAFWVFEKMIEFSVKPSEATYVNALSCCANLEKQGVFYQGRQIHGYIFRNEGVMTVFMGTALIDFYGKRGYLEFAFRVFNHLLDREEALDLFEKMKVDGMCPNEVTFVAVLTACARTNRVELGSQFFQSMWCQYGIVPIMEHYGCMVDLLGRAGLLTQATEFVHGAIELGNEVGKRLLELQPRHCGLYVALSTMNADKERWDCAADLRKAMVEAGLKKFPAYSFIDSM</sequence>
<keyword evidence="1" id="KW-0677">Repeat</keyword>
<evidence type="ECO:0000313" key="3">
    <source>
        <dbReference type="EMBL" id="TYI35013.1"/>
    </source>
</evidence>
<dbReference type="InterPro" id="IPR046848">
    <property type="entry name" value="E_motif"/>
</dbReference>
<accession>A0A5D2R3L0</accession>
<dbReference type="InterPro" id="IPR002885">
    <property type="entry name" value="PPR_rpt"/>
</dbReference>
<feature type="repeat" description="PPR" evidence="2">
    <location>
        <begin position="175"/>
        <end position="209"/>
    </location>
</feature>